<evidence type="ECO:0000313" key="9">
    <source>
        <dbReference type="EMBL" id="MCC4620071.1"/>
    </source>
</evidence>
<evidence type="ECO:0000256" key="4">
    <source>
        <dbReference type="ARBA" id="ARBA00022989"/>
    </source>
</evidence>
<evidence type="ECO:0000259" key="8">
    <source>
        <dbReference type="Pfam" id="PF13515"/>
    </source>
</evidence>
<feature type="transmembrane region" description="Helical" evidence="7">
    <location>
        <begin position="467"/>
        <end position="487"/>
    </location>
</feature>
<evidence type="ECO:0000256" key="3">
    <source>
        <dbReference type="ARBA" id="ARBA00022692"/>
    </source>
</evidence>
<dbReference type="Proteomes" id="UP001199206">
    <property type="component" value="Unassembled WGS sequence"/>
</dbReference>
<dbReference type="Pfam" id="PF13515">
    <property type="entry name" value="FUSC_2"/>
    <property type="match status" value="1"/>
</dbReference>
<feature type="transmembrane region" description="Helical" evidence="7">
    <location>
        <begin position="23"/>
        <end position="45"/>
    </location>
</feature>
<feature type="transmembrane region" description="Helical" evidence="7">
    <location>
        <begin position="493"/>
        <end position="512"/>
    </location>
</feature>
<keyword evidence="4 7" id="KW-1133">Transmembrane helix</keyword>
<comment type="subcellular location">
    <subcellularLocation>
        <location evidence="1">Cell membrane</location>
        <topology evidence="1">Multi-pass membrane protein</topology>
    </subcellularLocation>
</comment>
<keyword evidence="10" id="KW-1185">Reference proteome</keyword>
<evidence type="ECO:0000256" key="2">
    <source>
        <dbReference type="ARBA" id="ARBA00022475"/>
    </source>
</evidence>
<dbReference type="EMBL" id="JAJGQJ010000013">
    <property type="protein sequence ID" value="MCC4620071.1"/>
    <property type="molecule type" value="Genomic_DNA"/>
</dbReference>
<feature type="transmembrane region" description="Helical" evidence="7">
    <location>
        <begin position="90"/>
        <end position="108"/>
    </location>
</feature>
<feature type="transmembrane region" description="Helical" evidence="7">
    <location>
        <begin position="443"/>
        <end position="460"/>
    </location>
</feature>
<sequence>MLRALIDLKPRDVPLRVALRNTAAVVLPLAIGVATGHVAAGLAVCSGALNTMFSDQPGPYRARLQRMLMAALAAGLAALLGVWVGHDTPALVLAGLLLGLGGGLVVALGPVAGRVGLTSMILLVVSADMRLPVEQAPGVAALIFAGGLLQVVLALAAWPLQRYRPERFALAELMRQLAGIARQRPETGAAPPATQEVLDAMVMLHGEHRSRAIAVQSFRIIAELCDRVRLELLSLADADTRLSDSQARPAIERVLERSAIVLDQLAHAMTVGEDPVAADASMTGFDDLVATLAQFQHDNADTRERRLVRVAVARAHGLGGQLRALIRNAHWASSRGDIQAQLAEARLPAALRPAARWATLRANLNLSSVAFRHALRCGVCLALAIAFQRWQQIPHGFWIPMTTAIVLKPDFGGTFSFGALRVAGTFLGLLLATLLAHLAMDGASIRLALLALFCLGFRLLTQVNYGIGVAFLTGMLVLLLSFEGVAPGEAVGARLQATVAGSALALIAYALWPTRERRHIRAALAQLLDAYREHLNNLLLGRMERLGDSRAAARVARTNTQASIERLRGEPRSRRNLHELTLAESLLANGNRLIRATLLLEAALRDGQPLPTLDALPAFADRADQALAELIACLVDGGTPAAATLRSAERVLSEALAALPDASPANAALADTIDRVTDSIGTLTHLLRPARAISTEAPAAHDGVHGAGG</sequence>
<feature type="transmembrane region" description="Helical" evidence="7">
    <location>
        <begin position="139"/>
        <end position="160"/>
    </location>
</feature>
<keyword evidence="2" id="KW-1003">Cell membrane</keyword>
<feature type="transmembrane region" description="Helical" evidence="7">
    <location>
        <begin position="66"/>
        <end position="84"/>
    </location>
</feature>
<dbReference type="InterPro" id="IPR049453">
    <property type="entry name" value="Memb_transporter_dom"/>
</dbReference>
<reference evidence="9 10" key="1">
    <citation type="submission" date="2021-10" db="EMBL/GenBank/DDBJ databases">
        <title>Genome sequencing of Xanthomonas strains from NCPPB.</title>
        <authorList>
            <person name="Hussein R."/>
            <person name="Harrison J."/>
            <person name="Studholme D.J."/>
            <person name="Vicente J."/>
            <person name="Grant M."/>
        </authorList>
    </citation>
    <scope>NUCLEOTIDE SEQUENCE [LARGE SCALE GENOMIC DNA]</scope>
    <source>
        <strain evidence="9 10">NCPPB 101</strain>
    </source>
</reference>
<comment type="similarity">
    <text evidence="6">Belongs to the YccS/YhfK family.</text>
</comment>
<keyword evidence="3 7" id="KW-0812">Transmembrane</keyword>
<evidence type="ECO:0000256" key="6">
    <source>
        <dbReference type="ARBA" id="ARBA00043993"/>
    </source>
</evidence>
<organism evidence="9 10">
    <name type="scientific">Xanthomonas cassavae CFBP 4642</name>
    <dbReference type="NCBI Taxonomy" id="1219375"/>
    <lineage>
        <taxon>Bacteria</taxon>
        <taxon>Pseudomonadati</taxon>
        <taxon>Pseudomonadota</taxon>
        <taxon>Gammaproteobacteria</taxon>
        <taxon>Lysobacterales</taxon>
        <taxon>Lysobacteraceae</taxon>
        <taxon>Xanthomonas</taxon>
    </lineage>
</organism>
<gene>
    <name evidence="9" type="ORF">LL965_08210</name>
</gene>
<dbReference type="RefSeq" id="WP_029220921.1">
    <property type="nucleotide sequence ID" value="NZ_CAWLZN010000001.1"/>
</dbReference>
<name>A0ABS8HD35_9XANT</name>
<keyword evidence="5 7" id="KW-0472">Membrane</keyword>
<evidence type="ECO:0000256" key="1">
    <source>
        <dbReference type="ARBA" id="ARBA00004651"/>
    </source>
</evidence>
<comment type="caution">
    <text evidence="9">The sequence shown here is derived from an EMBL/GenBank/DDBJ whole genome shotgun (WGS) entry which is preliminary data.</text>
</comment>
<proteinExistence type="inferred from homology"/>
<accession>A0ABS8HD35</accession>
<evidence type="ECO:0000256" key="7">
    <source>
        <dbReference type="SAM" id="Phobius"/>
    </source>
</evidence>
<evidence type="ECO:0000313" key="10">
    <source>
        <dbReference type="Proteomes" id="UP001199206"/>
    </source>
</evidence>
<dbReference type="PANTHER" id="PTHR30509">
    <property type="entry name" value="P-HYDROXYBENZOIC ACID EFFLUX PUMP SUBUNIT-RELATED"/>
    <property type="match status" value="1"/>
</dbReference>
<feature type="domain" description="Integral membrane bound transporter" evidence="8">
    <location>
        <begin position="383"/>
        <end position="507"/>
    </location>
</feature>
<protein>
    <submittedName>
        <fullName evidence="9">FUSC family protein</fullName>
    </submittedName>
</protein>
<evidence type="ECO:0000256" key="5">
    <source>
        <dbReference type="ARBA" id="ARBA00023136"/>
    </source>
</evidence>
<dbReference type="PANTHER" id="PTHR30509:SF8">
    <property type="entry name" value="INNER MEMBRANE PROTEIN YCCS"/>
    <property type="match status" value="1"/>
</dbReference>
<feature type="transmembrane region" description="Helical" evidence="7">
    <location>
        <begin position="418"/>
        <end position="437"/>
    </location>
</feature>